<dbReference type="Proteomes" id="UP000807769">
    <property type="component" value="Unassembled WGS sequence"/>
</dbReference>
<protein>
    <submittedName>
        <fullName evidence="1">Uncharacterized protein</fullName>
    </submittedName>
</protein>
<evidence type="ECO:0000313" key="2">
    <source>
        <dbReference type="Proteomes" id="UP000807769"/>
    </source>
</evidence>
<dbReference type="RefSeq" id="XP_041193509.1">
    <property type="nucleotide sequence ID" value="XM_041340064.1"/>
</dbReference>
<sequence>MDDDVDLYQLYQMLELAEDDEDEFRRAGKALQSFGTPHPFLVMTPGPLLFLELIIVRPIPQGLWALSFIVSIPPCANQIQEVRLPHEDLREVLYYDWMLELRRHTEVLVVRALQAAIEDGDSHLVVDIVETGDVVPEVCDIVAVFEGDV</sequence>
<dbReference type="AlphaFoldDB" id="A0A9P7JE59"/>
<gene>
    <name evidence="1" type="ORF">BJ212DRAFT_1480327</name>
</gene>
<comment type="caution">
    <text evidence="1">The sequence shown here is derived from an EMBL/GenBank/DDBJ whole genome shotgun (WGS) entry which is preliminary data.</text>
</comment>
<dbReference type="EMBL" id="JABBWG010000014">
    <property type="protein sequence ID" value="KAG1817090.1"/>
    <property type="molecule type" value="Genomic_DNA"/>
</dbReference>
<keyword evidence="2" id="KW-1185">Reference proteome</keyword>
<evidence type="ECO:0000313" key="1">
    <source>
        <dbReference type="EMBL" id="KAG1817090.1"/>
    </source>
</evidence>
<proteinExistence type="predicted"/>
<dbReference type="GeneID" id="64634080"/>
<reference evidence="1" key="1">
    <citation type="journal article" date="2020" name="New Phytol.">
        <title>Comparative genomics reveals dynamic genome evolution in host specialist ectomycorrhizal fungi.</title>
        <authorList>
            <person name="Lofgren L.A."/>
            <person name="Nguyen N.H."/>
            <person name="Vilgalys R."/>
            <person name="Ruytinx J."/>
            <person name="Liao H.L."/>
            <person name="Branco S."/>
            <person name="Kuo A."/>
            <person name="LaButti K."/>
            <person name="Lipzen A."/>
            <person name="Andreopoulos W."/>
            <person name="Pangilinan J."/>
            <person name="Riley R."/>
            <person name="Hundley H."/>
            <person name="Na H."/>
            <person name="Barry K."/>
            <person name="Grigoriev I.V."/>
            <person name="Stajich J.E."/>
            <person name="Kennedy P.G."/>
        </authorList>
    </citation>
    <scope>NUCLEOTIDE SEQUENCE</scope>
    <source>
        <strain evidence="1">MN1</strain>
    </source>
</reference>
<organism evidence="1 2">
    <name type="scientific">Suillus subaureus</name>
    <dbReference type="NCBI Taxonomy" id="48587"/>
    <lineage>
        <taxon>Eukaryota</taxon>
        <taxon>Fungi</taxon>
        <taxon>Dikarya</taxon>
        <taxon>Basidiomycota</taxon>
        <taxon>Agaricomycotina</taxon>
        <taxon>Agaricomycetes</taxon>
        <taxon>Agaricomycetidae</taxon>
        <taxon>Boletales</taxon>
        <taxon>Suillineae</taxon>
        <taxon>Suillaceae</taxon>
        <taxon>Suillus</taxon>
    </lineage>
</organism>
<name>A0A9P7JE59_9AGAM</name>
<accession>A0A9P7JE59</accession>